<reference evidence="2" key="1">
    <citation type="submission" date="2016-01" db="EMBL/GenBank/DDBJ databases">
        <title>Draft genome of Chromobacterium sp. F49.</title>
        <authorList>
            <person name="Hong K.W."/>
        </authorList>
    </citation>
    <scope>NUCLEOTIDE SEQUENCE [LARGE SCALE GENOMIC DNA]</scope>
    <source>
        <strain evidence="2">M63</strain>
    </source>
</reference>
<dbReference type="PANTHER" id="PTHR34071:SF2">
    <property type="entry name" value="FLAVIN-NUCLEOTIDE-BINDING PROTEIN"/>
    <property type="match status" value="1"/>
</dbReference>
<dbReference type="InterPro" id="IPR012349">
    <property type="entry name" value="Split_barrel_FMN-bd"/>
</dbReference>
<accession>A0A165Q495</accession>
<gene>
    <name evidence="1" type="ORF">AV654_03315</name>
</gene>
<dbReference type="Gene3D" id="2.30.110.10">
    <property type="entry name" value="Electron Transport, Fmn-binding Protein, Chain A"/>
    <property type="match status" value="1"/>
</dbReference>
<comment type="caution">
    <text evidence="1">The sequence shown here is derived from an EMBL/GenBank/DDBJ whole genome shotgun (WGS) entry which is preliminary data.</text>
</comment>
<dbReference type="Pfam" id="PF12900">
    <property type="entry name" value="Pyridox_ox_2"/>
    <property type="match status" value="1"/>
</dbReference>
<dbReference type="STRING" id="1007103.GCA_000213315_03297"/>
<evidence type="ECO:0000313" key="1">
    <source>
        <dbReference type="EMBL" id="KZE73624.1"/>
    </source>
</evidence>
<dbReference type="AlphaFoldDB" id="A0A165Q495"/>
<dbReference type="EMBL" id="LQRA01000088">
    <property type="protein sequence ID" value="KZE73624.1"/>
    <property type="molecule type" value="Genomic_DNA"/>
</dbReference>
<dbReference type="RefSeq" id="WP_063186421.1">
    <property type="nucleotide sequence ID" value="NZ_LQRA01000088.1"/>
</dbReference>
<dbReference type="InterPro" id="IPR024747">
    <property type="entry name" value="Pyridox_Oxase-rel"/>
</dbReference>
<organism evidence="1 2">
    <name type="scientific">Paenibacillus elgii</name>
    <dbReference type="NCBI Taxonomy" id="189691"/>
    <lineage>
        <taxon>Bacteria</taxon>
        <taxon>Bacillati</taxon>
        <taxon>Bacillota</taxon>
        <taxon>Bacilli</taxon>
        <taxon>Bacillales</taxon>
        <taxon>Paenibacillaceae</taxon>
        <taxon>Paenibacillus</taxon>
    </lineage>
</organism>
<evidence type="ECO:0000313" key="2">
    <source>
        <dbReference type="Proteomes" id="UP000076563"/>
    </source>
</evidence>
<protein>
    <submittedName>
        <fullName evidence="1">Flavin-nucleotide-binding protein</fullName>
    </submittedName>
</protein>
<dbReference type="SUPFAM" id="SSF50475">
    <property type="entry name" value="FMN-binding split barrel"/>
    <property type="match status" value="1"/>
</dbReference>
<sequence length="206" mass="23119">MRRAEFSIQEQQEIDNFLNEMSFGFLGTVDKDGWPHITPLNYTYQNGHIYFHGSKRGAKMDEILASQKVSFAVAKEFAIIPSYFTDARQACPATAFYKSVHIRGIAEPVEDPHEKSVALSGLMEKLQPEGGYAPITPEDPKYQGELKAVSVVRISVEEITAKFKFGQNLKGERRDKVMGGLNERGGAEDEATVELMKKYCPAHKKE</sequence>
<dbReference type="Proteomes" id="UP000076563">
    <property type="component" value="Unassembled WGS sequence"/>
</dbReference>
<dbReference type="PANTHER" id="PTHR34071">
    <property type="entry name" value="5-NITROIMIDAZOLE ANTIBIOTICS RESISTANCE PROTEIN, NIMA-FAMILY-RELATED PROTEIN-RELATED"/>
    <property type="match status" value="1"/>
</dbReference>
<dbReference type="OrthoDB" id="9794935at2"/>
<keyword evidence="2" id="KW-1185">Reference proteome</keyword>
<proteinExistence type="predicted"/>
<name>A0A165Q495_9BACL</name>